<gene>
    <name evidence="6" type="ORF">AVDCRST_MAG56-7585</name>
</gene>
<evidence type="ECO:0000256" key="3">
    <source>
        <dbReference type="ARBA" id="ARBA00048267"/>
    </source>
</evidence>
<dbReference type="GO" id="GO:0006935">
    <property type="term" value="P:chemotaxis"/>
    <property type="evidence" value="ECO:0007669"/>
    <property type="project" value="InterPro"/>
</dbReference>
<reference evidence="6" key="1">
    <citation type="submission" date="2020-02" db="EMBL/GenBank/DDBJ databases">
        <authorList>
            <person name="Meier V. D."/>
        </authorList>
    </citation>
    <scope>NUCLEOTIDE SEQUENCE</scope>
    <source>
        <strain evidence="6">AVDCRST_MAG56</strain>
    </source>
</reference>
<evidence type="ECO:0000259" key="5">
    <source>
        <dbReference type="PROSITE" id="PS50122"/>
    </source>
</evidence>
<dbReference type="GO" id="GO:0005737">
    <property type="term" value="C:cytoplasm"/>
    <property type="evidence" value="ECO:0007669"/>
    <property type="project" value="InterPro"/>
</dbReference>
<protein>
    <recommendedName>
        <fullName evidence="2">protein-glutamate methylesterase</fullName>
        <ecNumber evidence="2">3.1.1.61</ecNumber>
    </recommendedName>
</protein>
<dbReference type="EC" id="3.1.1.61" evidence="2"/>
<dbReference type="CDD" id="cd16433">
    <property type="entry name" value="CheB"/>
    <property type="match status" value="1"/>
</dbReference>
<dbReference type="GO" id="GO:0000156">
    <property type="term" value="F:phosphorelay response regulator activity"/>
    <property type="evidence" value="ECO:0007669"/>
    <property type="project" value="InterPro"/>
</dbReference>
<feature type="domain" description="CheB-type methylesterase" evidence="5">
    <location>
        <begin position="8"/>
        <end position="198"/>
    </location>
</feature>
<dbReference type="InterPro" id="IPR035909">
    <property type="entry name" value="CheB_C"/>
</dbReference>
<proteinExistence type="predicted"/>
<evidence type="ECO:0000256" key="4">
    <source>
        <dbReference type="PROSITE-ProRule" id="PRU00050"/>
    </source>
</evidence>
<dbReference type="AlphaFoldDB" id="A0A6J4LJ87"/>
<dbReference type="PANTHER" id="PTHR42872:SF6">
    <property type="entry name" value="PROTEIN-GLUTAMATE METHYLESTERASE_PROTEIN-GLUTAMINE GLUTAMINASE"/>
    <property type="match status" value="1"/>
</dbReference>
<dbReference type="InterPro" id="IPR011247">
    <property type="entry name" value="Chemotax_prot-Glu_Me-esterase"/>
</dbReference>
<organism evidence="6">
    <name type="scientific">uncultured Cytophagales bacterium</name>
    <dbReference type="NCBI Taxonomy" id="158755"/>
    <lineage>
        <taxon>Bacteria</taxon>
        <taxon>Pseudomonadati</taxon>
        <taxon>Bacteroidota</taxon>
        <taxon>Sphingobacteriia</taxon>
        <taxon>Sphingobacteriales</taxon>
        <taxon>environmental samples</taxon>
    </lineage>
</organism>
<dbReference type="SUPFAM" id="SSF52738">
    <property type="entry name" value="Methylesterase CheB, C-terminal domain"/>
    <property type="match status" value="1"/>
</dbReference>
<dbReference type="PROSITE" id="PS50122">
    <property type="entry name" value="CHEB"/>
    <property type="match status" value="1"/>
</dbReference>
<sequence length="364" mass="40236">MDTPSTTAGANHDVVVIGASAGGIPPLEELLRGLPADLPAALFVVVHRSADADDQVMVWSLQRTTNLRCVVPVHGETIRRGTVYIAPSDKHILLKEDRILVTRGPRENYYRPSIDTVFRSAAVAFGSRVIGIILSGMLQDGTAGMEAIKRCGGICLVQKPEDAAFPSMPLSVLTNLDVDYSVAIAEMSIVLKDLVQRPADETREKPYDLLLEAGIAERYTNNNLPNVNTMEIEQTARELDQVANRSPLSCPDCGGALWRMKEGSQERYRCHLGHAFNAESMLLRNRESLEETLWVALRTLEERRYVLVTLAQEMSERQPGKANAYQERADELTMHVERIRQVIMTFNGSNLKGEETGLNPPASA</sequence>
<evidence type="ECO:0000256" key="2">
    <source>
        <dbReference type="ARBA" id="ARBA00039140"/>
    </source>
</evidence>
<name>A0A6J4LJ87_9SPHI</name>
<dbReference type="PIRSF" id="PIRSF036461">
    <property type="entry name" value="Chmtx_methlestr"/>
    <property type="match status" value="1"/>
</dbReference>
<dbReference type="GO" id="GO:0008984">
    <property type="term" value="F:protein-glutamate methylesterase activity"/>
    <property type="evidence" value="ECO:0007669"/>
    <property type="project" value="UniProtKB-EC"/>
</dbReference>
<keyword evidence="1 6" id="KW-0378">Hydrolase</keyword>
<comment type="caution">
    <text evidence="4">Lacks conserved residue(s) required for the propagation of feature annotation.</text>
</comment>
<dbReference type="Gene3D" id="3.40.50.180">
    <property type="entry name" value="Methylesterase CheB, C-terminal domain"/>
    <property type="match status" value="1"/>
</dbReference>
<dbReference type="InterPro" id="IPR000673">
    <property type="entry name" value="Sig_transdc_resp-reg_Me-estase"/>
</dbReference>
<evidence type="ECO:0000256" key="1">
    <source>
        <dbReference type="ARBA" id="ARBA00022801"/>
    </source>
</evidence>
<dbReference type="PANTHER" id="PTHR42872">
    <property type="entry name" value="PROTEIN-GLUTAMATE METHYLESTERASE/PROTEIN-GLUTAMINE GLUTAMINASE"/>
    <property type="match status" value="1"/>
</dbReference>
<accession>A0A6J4LJ87</accession>
<comment type="catalytic activity">
    <reaction evidence="3">
        <text>[protein]-L-glutamate 5-O-methyl ester + H2O = L-glutamyl-[protein] + methanol + H(+)</text>
        <dbReference type="Rhea" id="RHEA:23236"/>
        <dbReference type="Rhea" id="RHEA-COMP:10208"/>
        <dbReference type="Rhea" id="RHEA-COMP:10311"/>
        <dbReference type="ChEBI" id="CHEBI:15377"/>
        <dbReference type="ChEBI" id="CHEBI:15378"/>
        <dbReference type="ChEBI" id="CHEBI:17790"/>
        <dbReference type="ChEBI" id="CHEBI:29973"/>
        <dbReference type="ChEBI" id="CHEBI:82795"/>
        <dbReference type="EC" id="3.1.1.61"/>
    </reaction>
</comment>
<dbReference type="Pfam" id="PF01339">
    <property type="entry name" value="CheB_methylest"/>
    <property type="match status" value="1"/>
</dbReference>
<evidence type="ECO:0000313" key="6">
    <source>
        <dbReference type="EMBL" id="CAA9333745.1"/>
    </source>
</evidence>
<dbReference type="EMBL" id="CADCTQ010000632">
    <property type="protein sequence ID" value="CAA9333745.1"/>
    <property type="molecule type" value="Genomic_DNA"/>
</dbReference>